<organism evidence="1 2">
    <name type="scientific">Euphydryas editha</name>
    <name type="common">Edith's checkerspot</name>
    <dbReference type="NCBI Taxonomy" id="104508"/>
    <lineage>
        <taxon>Eukaryota</taxon>
        <taxon>Metazoa</taxon>
        <taxon>Ecdysozoa</taxon>
        <taxon>Arthropoda</taxon>
        <taxon>Hexapoda</taxon>
        <taxon>Insecta</taxon>
        <taxon>Pterygota</taxon>
        <taxon>Neoptera</taxon>
        <taxon>Endopterygota</taxon>
        <taxon>Lepidoptera</taxon>
        <taxon>Glossata</taxon>
        <taxon>Ditrysia</taxon>
        <taxon>Papilionoidea</taxon>
        <taxon>Nymphalidae</taxon>
        <taxon>Nymphalinae</taxon>
        <taxon>Euphydryas</taxon>
    </lineage>
</organism>
<dbReference type="AlphaFoldDB" id="A0AAU9UWG2"/>
<reference evidence="1" key="1">
    <citation type="submission" date="2022-03" db="EMBL/GenBank/DDBJ databases">
        <authorList>
            <person name="Tunstrom K."/>
        </authorList>
    </citation>
    <scope>NUCLEOTIDE SEQUENCE</scope>
</reference>
<name>A0AAU9UWG2_EUPED</name>
<protein>
    <submittedName>
        <fullName evidence="1">Uncharacterized protein</fullName>
    </submittedName>
</protein>
<proteinExistence type="predicted"/>
<dbReference type="EMBL" id="CAKOGL010000026">
    <property type="protein sequence ID" value="CAH2103361.1"/>
    <property type="molecule type" value="Genomic_DNA"/>
</dbReference>
<accession>A0AAU9UWG2</accession>
<dbReference type="Proteomes" id="UP001153954">
    <property type="component" value="Unassembled WGS sequence"/>
</dbReference>
<evidence type="ECO:0000313" key="1">
    <source>
        <dbReference type="EMBL" id="CAH2103361.1"/>
    </source>
</evidence>
<evidence type="ECO:0000313" key="2">
    <source>
        <dbReference type="Proteomes" id="UP001153954"/>
    </source>
</evidence>
<comment type="caution">
    <text evidence="1">The sequence shown here is derived from an EMBL/GenBank/DDBJ whole genome shotgun (WGS) entry which is preliminary data.</text>
</comment>
<gene>
    <name evidence="1" type="ORF">EEDITHA_LOCUS17886</name>
</gene>
<keyword evidence="2" id="KW-1185">Reference proteome</keyword>
<sequence>MKTRCDDARADETGSVDSYAQRDRNLRHRCDLGKLVLLWDIRCASEDRRSCEKGECVRGRLSSEGEGTHRGLDGGVTPMATRCRTATNLAAARVPLTYSRAPTCAAPAAPYHHSTTLPTYHRTTVAYQHQLTLTLSKAETKDPSICLLNLNNASTKYLRSRNQINKSCEDSEIYTMFSIVFVSLMCLNHR</sequence>